<keyword evidence="5" id="KW-1015">Disulfide bond</keyword>
<dbReference type="PROSITE" id="PS00524">
    <property type="entry name" value="SMB_1"/>
    <property type="match status" value="1"/>
</dbReference>
<dbReference type="PROSITE" id="PS50261">
    <property type="entry name" value="G_PROTEIN_RECEP_F2_4"/>
    <property type="match status" value="1"/>
</dbReference>
<sequence>MHRISGLICFCYFLVWFQAFTSSEQSSNVTGNRTTNPRALKPDSTVKGKRPPGKFDVTNSKFRLSIKCPAKKSCKGRCTLNREFHKPKENLEKCFCDPWCDSVFHDCCSDYDEECNASFMKENSPKNELDDLWMCTKIDKYKLPIWTIGKCKPTWKNKEIAKKCTTPNDSEISTLIPVIDENNVTFQNRHCAICNEVTIFEPWNFTVKCSAEPSSRYTEAESWQFTDYFCQKEFLKREFSTRGRRYCYNVIKTCKNKSPDRYKKYCAERPAGLVTDQYGYENYKNFDCLLCNFGDRANPTCGPSLLGSMGKDPIFIPRPYSAIFSISTKNSFTSHSRCPTAQIYNARLGRCNELFEGNIMQNSQQLLQKFAVVLKYDANKSGMCTSARDMEIRFGYVFERLLKVSLIDLNMEFGDLRIHKQNDSGLLVTFQLLGLKQDLGNSEDVPFEYSKIEKLIFHASFTNDTSGGICRYFLTKRVAREMTCVQNVTFIAANISTEFPNGTLRVSLNQTTQTYYNKGEFLQYNETFLAICKDVKPSNCSYYDVVQNSSDFILFPNRSIYSHVANSVFDYGEYSIIETKIWLCLKNDHVWRANRIQVLSTSIHTTILSYVTLVSLTISVLSLCTVMIVYSLNKSLRNLPGKNLMLLCGTLALAQTLWLIERNMSTLSALCTAATIASHFAFLSSFCTSGSIALHSYLTFRRVANGKLYDASNTREFLWYCAYGTGLPALWVGICWTLDTYQVISLRNETSDTCWLGNSEGLKIAFLYPAALQLFVNVTLLMETLRHIQKCSKASQQLQKKNGATKQRHVGIYLRMSTLMGLSWLFGAFVAIFPRVVAFEYLFVFGNGFQGLYIALAFLLTKNVKKIMTKRLTHSTARSHASPNSEKTKW</sequence>
<evidence type="ECO:0000256" key="1">
    <source>
        <dbReference type="ARBA" id="ARBA00004141"/>
    </source>
</evidence>
<evidence type="ECO:0000256" key="7">
    <source>
        <dbReference type="SAM" id="Phobius"/>
    </source>
</evidence>
<dbReference type="PROSITE" id="PS50958">
    <property type="entry name" value="SMB_2"/>
    <property type="match status" value="1"/>
</dbReference>
<evidence type="ECO:0000313" key="9">
    <source>
        <dbReference type="EMBL" id="CAB3993149.1"/>
    </source>
</evidence>
<keyword evidence="8" id="KW-0732">Signal</keyword>
<dbReference type="Gene3D" id="1.20.1070.10">
    <property type="entry name" value="Rhodopsin 7-helix transmembrane proteins"/>
    <property type="match status" value="1"/>
</dbReference>
<proteinExistence type="predicted"/>
<evidence type="ECO:0000256" key="3">
    <source>
        <dbReference type="ARBA" id="ARBA00022989"/>
    </source>
</evidence>
<name>A0A7D9HTA5_PARCT</name>
<dbReference type="PANTHER" id="PTHR45902">
    <property type="entry name" value="LATROPHILIN RECEPTOR-LIKE PROTEIN A"/>
    <property type="match status" value="1"/>
</dbReference>
<feature type="transmembrane region" description="Helical" evidence="7">
    <location>
        <begin position="812"/>
        <end position="833"/>
    </location>
</feature>
<dbReference type="GO" id="GO:0007166">
    <property type="term" value="P:cell surface receptor signaling pathway"/>
    <property type="evidence" value="ECO:0007669"/>
    <property type="project" value="InterPro"/>
</dbReference>
<comment type="caution">
    <text evidence="9">The sequence shown here is derived from an EMBL/GenBank/DDBJ whole genome shotgun (WGS) entry which is preliminary data.</text>
</comment>
<evidence type="ECO:0000256" key="5">
    <source>
        <dbReference type="ARBA" id="ARBA00023157"/>
    </source>
</evidence>
<evidence type="ECO:0000256" key="8">
    <source>
        <dbReference type="SAM" id="SignalP"/>
    </source>
</evidence>
<evidence type="ECO:0000256" key="4">
    <source>
        <dbReference type="ARBA" id="ARBA00023136"/>
    </source>
</evidence>
<feature type="transmembrane region" description="Helical" evidence="7">
    <location>
        <begin position="680"/>
        <end position="700"/>
    </location>
</feature>
<dbReference type="PANTHER" id="PTHR45902:SF1">
    <property type="entry name" value="LATROPHILIN RECEPTOR-LIKE PROTEIN A"/>
    <property type="match status" value="1"/>
</dbReference>
<dbReference type="Pfam" id="PF00002">
    <property type="entry name" value="7tm_2"/>
    <property type="match status" value="1"/>
</dbReference>
<dbReference type="CDD" id="cd13952">
    <property type="entry name" value="7tm_classB"/>
    <property type="match status" value="1"/>
</dbReference>
<dbReference type="AlphaFoldDB" id="A0A7D9HTA5"/>
<feature type="compositionally biased region" description="Polar residues" evidence="6">
    <location>
        <begin position="26"/>
        <end position="37"/>
    </location>
</feature>
<keyword evidence="2 7" id="KW-0812">Transmembrane</keyword>
<dbReference type="GO" id="GO:0016020">
    <property type="term" value="C:membrane"/>
    <property type="evidence" value="ECO:0007669"/>
    <property type="project" value="UniProtKB-SubCell"/>
</dbReference>
<accession>A0A7D9HTA5</accession>
<gene>
    <name evidence="9" type="ORF">PACLA_8A047753</name>
</gene>
<keyword evidence="4 7" id="KW-0472">Membrane</keyword>
<dbReference type="Gene3D" id="4.10.410.20">
    <property type="match status" value="1"/>
</dbReference>
<feature type="transmembrane region" description="Helical" evidence="7">
    <location>
        <begin position="644"/>
        <end position="660"/>
    </location>
</feature>
<reference evidence="9" key="1">
    <citation type="submission" date="2020-04" db="EMBL/GenBank/DDBJ databases">
        <authorList>
            <person name="Alioto T."/>
            <person name="Alioto T."/>
            <person name="Gomez Garrido J."/>
        </authorList>
    </citation>
    <scope>NUCLEOTIDE SEQUENCE</scope>
    <source>
        <strain evidence="9">A484AB</strain>
    </source>
</reference>
<feature type="transmembrane region" description="Helical" evidence="7">
    <location>
        <begin position="720"/>
        <end position="744"/>
    </location>
</feature>
<protein>
    <submittedName>
        <fullName evidence="9">Short transient receptor potential channel 4</fullName>
    </submittedName>
</protein>
<dbReference type="Proteomes" id="UP001152795">
    <property type="component" value="Unassembled WGS sequence"/>
</dbReference>
<feature type="region of interest" description="Disordered" evidence="6">
    <location>
        <begin position="26"/>
        <end position="53"/>
    </location>
</feature>
<evidence type="ECO:0000256" key="6">
    <source>
        <dbReference type="SAM" id="MobiDB-lite"/>
    </source>
</evidence>
<dbReference type="OrthoDB" id="6134459at2759"/>
<dbReference type="InterPro" id="IPR001212">
    <property type="entry name" value="Somatomedin_B_dom"/>
</dbReference>
<feature type="transmembrane region" description="Helical" evidence="7">
    <location>
        <begin position="764"/>
        <end position="782"/>
    </location>
</feature>
<dbReference type="InterPro" id="IPR053231">
    <property type="entry name" value="GPCR_LN-TM7"/>
</dbReference>
<feature type="chain" id="PRO_5043635732" evidence="8">
    <location>
        <begin position="24"/>
        <end position="890"/>
    </location>
</feature>
<evidence type="ECO:0000313" key="10">
    <source>
        <dbReference type="Proteomes" id="UP001152795"/>
    </source>
</evidence>
<feature type="transmembrane region" description="Helical" evidence="7">
    <location>
        <begin position="607"/>
        <end position="632"/>
    </location>
</feature>
<comment type="subcellular location">
    <subcellularLocation>
        <location evidence="1">Membrane</location>
        <topology evidence="1">Multi-pass membrane protein</topology>
    </subcellularLocation>
</comment>
<feature type="transmembrane region" description="Helical" evidence="7">
    <location>
        <begin position="839"/>
        <end position="861"/>
    </location>
</feature>
<keyword evidence="3 7" id="KW-1133">Transmembrane helix</keyword>
<dbReference type="GO" id="GO:0004930">
    <property type="term" value="F:G protein-coupled receptor activity"/>
    <property type="evidence" value="ECO:0007669"/>
    <property type="project" value="InterPro"/>
</dbReference>
<keyword evidence="10" id="KW-1185">Reference proteome</keyword>
<dbReference type="InterPro" id="IPR017981">
    <property type="entry name" value="GPCR_2-like_7TM"/>
</dbReference>
<keyword evidence="9" id="KW-0675">Receptor</keyword>
<organism evidence="9 10">
    <name type="scientific">Paramuricea clavata</name>
    <name type="common">Red gorgonian</name>
    <name type="synonym">Violescent sea-whip</name>
    <dbReference type="NCBI Taxonomy" id="317549"/>
    <lineage>
        <taxon>Eukaryota</taxon>
        <taxon>Metazoa</taxon>
        <taxon>Cnidaria</taxon>
        <taxon>Anthozoa</taxon>
        <taxon>Octocorallia</taxon>
        <taxon>Malacalcyonacea</taxon>
        <taxon>Plexauridae</taxon>
        <taxon>Paramuricea</taxon>
    </lineage>
</organism>
<dbReference type="EMBL" id="CACRXK020002196">
    <property type="protein sequence ID" value="CAB3993149.1"/>
    <property type="molecule type" value="Genomic_DNA"/>
</dbReference>
<dbReference type="InterPro" id="IPR000832">
    <property type="entry name" value="GPCR_2_secretin-like"/>
</dbReference>
<feature type="signal peptide" evidence="8">
    <location>
        <begin position="1"/>
        <end position="23"/>
    </location>
</feature>
<evidence type="ECO:0000256" key="2">
    <source>
        <dbReference type="ARBA" id="ARBA00022692"/>
    </source>
</evidence>